<evidence type="ECO:0000256" key="2">
    <source>
        <dbReference type="ARBA" id="ARBA00023242"/>
    </source>
</evidence>
<sequence length="457" mass="51621">MRIDVEDAMAEQVVEIIAESRPFDEVGEVGAEEMAYVGRVRSADAMGEVEEGVDLKSGGRSGGEHVRDPIVESVMISEESNEVSDQRIAFRRWDHGYGGDMNTSDSSKLQRIILSSGKLVILDKLLVRLHETRHRALIFSQPQLRLPCNNFYALAAAVEIAMQQFLSTCLLHIVKMVRMLDILAEYLSLRGFQIQRLDSSTKAEVVSLISYAMSRAHRIGQVEVVNIYRFITSKSVEEYILERAKKKMVHDHLVIQKLNAEGRLERKEAKNGSKFDKNELSAILRFGAEELFKEDKKEEERKRRLLSMDIDEILERAEKVEENETGAEEGHELLSAFKVANFGSSEDDGSFWSRLIKPEAVAQAEDAPAPRAARHTKSYAEENHSERSTKRKKKGVEPQERAQKRRRANNAAVCSVPMVEGAAAQVREWSRGNLSKRDATPFLRAVRACLLLLVDIL</sequence>
<dbReference type="GO" id="GO:0016887">
    <property type="term" value="F:ATP hydrolysis activity"/>
    <property type="evidence" value="ECO:0007669"/>
    <property type="project" value="TreeGrafter"/>
</dbReference>
<dbReference type="Proteomes" id="UP001370490">
    <property type="component" value="Unassembled WGS sequence"/>
</dbReference>
<keyword evidence="3" id="KW-0175">Coiled coil</keyword>
<protein>
    <submittedName>
        <fullName evidence="5">Uncharacterized protein</fullName>
    </submittedName>
</protein>
<dbReference type="AlphaFoldDB" id="A0AAN8VWB5"/>
<reference evidence="5 6" key="1">
    <citation type="submission" date="2023-12" db="EMBL/GenBank/DDBJ databases">
        <title>A high-quality genome assembly for Dillenia turbinata (Dilleniales).</title>
        <authorList>
            <person name="Chanderbali A."/>
        </authorList>
    </citation>
    <scope>NUCLEOTIDE SEQUENCE [LARGE SCALE GENOMIC DNA]</scope>
    <source>
        <strain evidence="5">LSX21</strain>
        <tissue evidence="5">Leaf</tissue>
    </source>
</reference>
<dbReference type="GO" id="GO:0003682">
    <property type="term" value="F:chromatin binding"/>
    <property type="evidence" value="ECO:0007669"/>
    <property type="project" value="TreeGrafter"/>
</dbReference>
<evidence type="ECO:0000256" key="3">
    <source>
        <dbReference type="SAM" id="Coils"/>
    </source>
</evidence>
<dbReference type="GO" id="GO:0042393">
    <property type="term" value="F:histone binding"/>
    <property type="evidence" value="ECO:0007669"/>
    <property type="project" value="TreeGrafter"/>
</dbReference>
<proteinExistence type="predicted"/>
<dbReference type="GO" id="GO:0140658">
    <property type="term" value="F:ATP-dependent chromatin remodeler activity"/>
    <property type="evidence" value="ECO:0007669"/>
    <property type="project" value="TreeGrafter"/>
</dbReference>
<feature type="region of interest" description="Disordered" evidence="4">
    <location>
        <begin position="362"/>
        <end position="410"/>
    </location>
</feature>
<dbReference type="GO" id="GO:0000785">
    <property type="term" value="C:chromatin"/>
    <property type="evidence" value="ECO:0007669"/>
    <property type="project" value="TreeGrafter"/>
</dbReference>
<keyword evidence="6" id="KW-1185">Reference proteome</keyword>
<evidence type="ECO:0000313" key="6">
    <source>
        <dbReference type="Proteomes" id="UP001370490"/>
    </source>
</evidence>
<dbReference type="Gene3D" id="3.40.50.300">
    <property type="entry name" value="P-loop containing nucleotide triphosphate hydrolases"/>
    <property type="match status" value="2"/>
</dbReference>
<dbReference type="InterPro" id="IPR049730">
    <property type="entry name" value="SNF2/RAD54-like_C"/>
</dbReference>
<feature type="coiled-coil region" evidence="3">
    <location>
        <begin position="296"/>
        <end position="323"/>
    </location>
</feature>
<dbReference type="InterPro" id="IPR027417">
    <property type="entry name" value="P-loop_NTPase"/>
</dbReference>
<evidence type="ECO:0000313" key="5">
    <source>
        <dbReference type="EMBL" id="KAK6936952.1"/>
    </source>
</evidence>
<organism evidence="5 6">
    <name type="scientific">Dillenia turbinata</name>
    <dbReference type="NCBI Taxonomy" id="194707"/>
    <lineage>
        <taxon>Eukaryota</taxon>
        <taxon>Viridiplantae</taxon>
        <taxon>Streptophyta</taxon>
        <taxon>Embryophyta</taxon>
        <taxon>Tracheophyta</taxon>
        <taxon>Spermatophyta</taxon>
        <taxon>Magnoliopsida</taxon>
        <taxon>eudicotyledons</taxon>
        <taxon>Gunneridae</taxon>
        <taxon>Pentapetalae</taxon>
        <taxon>Dilleniales</taxon>
        <taxon>Dilleniaceae</taxon>
        <taxon>Dillenia</taxon>
    </lineage>
</organism>
<dbReference type="GO" id="GO:0034728">
    <property type="term" value="P:nucleosome organization"/>
    <property type="evidence" value="ECO:0007669"/>
    <property type="project" value="TreeGrafter"/>
</dbReference>
<evidence type="ECO:0000256" key="4">
    <source>
        <dbReference type="SAM" id="MobiDB-lite"/>
    </source>
</evidence>
<dbReference type="GO" id="GO:0003677">
    <property type="term" value="F:DNA binding"/>
    <property type="evidence" value="ECO:0007669"/>
    <property type="project" value="TreeGrafter"/>
</dbReference>
<comment type="caution">
    <text evidence="5">The sequence shown here is derived from an EMBL/GenBank/DDBJ whole genome shotgun (WGS) entry which is preliminary data.</text>
</comment>
<evidence type="ECO:0000256" key="1">
    <source>
        <dbReference type="ARBA" id="ARBA00022801"/>
    </source>
</evidence>
<gene>
    <name evidence="5" type="ORF">RJ641_033982</name>
</gene>
<dbReference type="PANTHER" id="PTHR45623:SF14">
    <property type="entry name" value="CHROMODOMAIN-HELICASE-DNA-BINDING PROTEIN 1"/>
    <property type="match status" value="1"/>
</dbReference>
<feature type="compositionally biased region" description="Low complexity" evidence="4">
    <location>
        <begin position="362"/>
        <end position="371"/>
    </location>
</feature>
<accession>A0AAN8VWB5</accession>
<dbReference type="CDD" id="cd18793">
    <property type="entry name" value="SF2_C_SNF"/>
    <property type="match status" value="1"/>
</dbReference>
<keyword evidence="2" id="KW-0539">Nucleus</keyword>
<dbReference type="GO" id="GO:0005634">
    <property type="term" value="C:nucleus"/>
    <property type="evidence" value="ECO:0007669"/>
    <property type="project" value="TreeGrafter"/>
</dbReference>
<feature type="compositionally biased region" description="Basic and acidic residues" evidence="4">
    <location>
        <begin position="378"/>
        <end position="388"/>
    </location>
</feature>
<keyword evidence="1" id="KW-0378">Hydrolase</keyword>
<dbReference type="EMBL" id="JBAMMX010000007">
    <property type="protein sequence ID" value="KAK6936952.1"/>
    <property type="molecule type" value="Genomic_DNA"/>
</dbReference>
<name>A0AAN8VWB5_9MAGN</name>
<dbReference type="SUPFAM" id="SSF52540">
    <property type="entry name" value="P-loop containing nucleoside triphosphate hydrolases"/>
    <property type="match status" value="1"/>
</dbReference>
<dbReference type="PANTHER" id="PTHR45623">
    <property type="entry name" value="CHROMODOMAIN-HELICASE-DNA-BINDING PROTEIN 3-RELATED-RELATED"/>
    <property type="match status" value="1"/>
</dbReference>